<evidence type="ECO:0008006" key="4">
    <source>
        <dbReference type="Google" id="ProtNLM"/>
    </source>
</evidence>
<dbReference type="Proteomes" id="UP000176846">
    <property type="component" value="Unassembled WGS sequence"/>
</dbReference>
<sequence length="120" mass="13684">MRILLSPAIRLYFKDTWTRATLIPALILCLLAVGLIVFIMPREENLVLHYNIYFGIDLLGNWYEVLFIPLAGLILVILNAVVGSFVWRRDRVISYLLGFGTVILSFVVIVATSLLVYLNR</sequence>
<keyword evidence="1" id="KW-0472">Membrane</keyword>
<feature type="transmembrane region" description="Helical" evidence="1">
    <location>
        <begin position="94"/>
        <end position="118"/>
    </location>
</feature>
<evidence type="ECO:0000313" key="3">
    <source>
        <dbReference type="Proteomes" id="UP000176846"/>
    </source>
</evidence>
<accession>A0A1F7UPN5</accession>
<keyword evidence="1" id="KW-0812">Transmembrane</keyword>
<gene>
    <name evidence="2" type="ORF">A2936_02565</name>
</gene>
<dbReference type="EMBL" id="MGEK01000039">
    <property type="protein sequence ID" value="OGL80226.1"/>
    <property type="molecule type" value="Genomic_DNA"/>
</dbReference>
<comment type="caution">
    <text evidence="2">The sequence shown here is derived from an EMBL/GenBank/DDBJ whole genome shotgun (WGS) entry which is preliminary data.</text>
</comment>
<feature type="transmembrane region" description="Helical" evidence="1">
    <location>
        <begin position="61"/>
        <end position="82"/>
    </location>
</feature>
<proteinExistence type="predicted"/>
<name>A0A1F7UPN5_9BACT</name>
<dbReference type="AlphaFoldDB" id="A0A1F7UPN5"/>
<organism evidence="2 3">
    <name type="scientific">Candidatus Uhrbacteria bacterium RIFCSPLOWO2_01_FULL_47_25</name>
    <dbReference type="NCBI Taxonomy" id="1802402"/>
    <lineage>
        <taxon>Bacteria</taxon>
        <taxon>Candidatus Uhriibacteriota</taxon>
    </lineage>
</organism>
<feature type="transmembrane region" description="Helical" evidence="1">
    <location>
        <begin position="21"/>
        <end position="41"/>
    </location>
</feature>
<keyword evidence="1" id="KW-1133">Transmembrane helix</keyword>
<reference evidence="2 3" key="1">
    <citation type="journal article" date="2016" name="Nat. Commun.">
        <title>Thousands of microbial genomes shed light on interconnected biogeochemical processes in an aquifer system.</title>
        <authorList>
            <person name="Anantharaman K."/>
            <person name="Brown C.T."/>
            <person name="Hug L.A."/>
            <person name="Sharon I."/>
            <person name="Castelle C.J."/>
            <person name="Probst A.J."/>
            <person name="Thomas B.C."/>
            <person name="Singh A."/>
            <person name="Wilkins M.J."/>
            <person name="Karaoz U."/>
            <person name="Brodie E.L."/>
            <person name="Williams K.H."/>
            <person name="Hubbard S.S."/>
            <person name="Banfield J.F."/>
        </authorList>
    </citation>
    <scope>NUCLEOTIDE SEQUENCE [LARGE SCALE GENOMIC DNA]</scope>
</reference>
<evidence type="ECO:0000256" key="1">
    <source>
        <dbReference type="SAM" id="Phobius"/>
    </source>
</evidence>
<protein>
    <recommendedName>
        <fullName evidence="4">DUF1648 domain-containing protein</fullName>
    </recommendedName>
</protein>
<evidence type="ECO:0000313" key="2">
    <source>
        <dbReference type="EMBL" id="OGL80226.1"/>
    </source>
</evidence>